<dbReference type="OrthoDB" id="4188844at2759"/>
<gene>
    <name evidence="2" type="ORF">PMIN01_08296</name>
</gene>
<evidence type="ECO:0000313" key="3">
    <source>
        <dbReference type="Proteomes" id="UP000756921"/>
    </source>
</evidence>
<accession>A0A9P6GEP9</accession>
<proteinExistence type="predicted"/>
<name>A0A9P6GEP9_9PLEO</name>
<evidence type="ECO:0000256" key="1">
    <source>
        <dbReference type="SAM" id="MobiDB-lite"/>
    </source>
</evidence>
<dbReference type="EMBL" id="WJXW01000008">
    <property type="protein sequence ID" value="KAF9733953.1"/>
    <property type="molecule type" value="Genomic_DNA"/>
</dbReference>
<feature type="compositionally biased region" description="Low complexity" evidence="1">
    <location>
        <begin position="14"/>
        <end position="31"/>
    </location>
</feature>
<evidence type="ECO:0000313" key="2">
    <source>
        <dbReference type="EMBL" id="KAF9733953.1"/>
    </source>
</evidence>
<protein>
    <submittedName>
        <fullName evidence="2">Uncharacterized protein</fullName>
    </submittedName>
</protein>
<feature type="region of interest" description="Disordered" evidence="1">
    <location>
        <begin position="1"/>
        <end position="64"/>
    </location>
</feature>
<dbReference type="AlphaFoldDB" id="A0A9P6GEP9"/>
<feature type="compositionally biased region" description="Polar residues" evidence="1">
    <location>
        <begin position="32"/>
        <end position="46"/>
    </location>
</feature>
<keyword evidence="3" id="KW-1185">Reference proteome</keyword>
<organism evidence="2 3">
    <name type="scientific">Paraphaeosphaeria minitans</name>
    <dbReference type="NCBI Taxonomy" id="565426"/>
    <lineage>
        <taxon>Eukaryota</taxon>
        <taxon>Fungi</taxon>
        <taxon>Dikarya</taxon>
        <taxon>Ascomycota</taxon>
        <taxon>Pezizomycotina</taxon>
        <taxon>Dothideomycetes</taxon>
        <taxon>Pleosporomycetidae</taxon>
        <taxon>Pleosporales</taxon>
        <taxon>Massarineae</taxon>
        <taxon>Didymosphaeriaceae</taxon>
        <taxon>Paraphaeosphaeria</taxon>
    </lineage>
</organism>
<sequence length="238" mass="26243">MDHRRPIRPPPGHPAGVPRRALFTTTSTTSSHPSRANSRTTTSSKPATVHISPDDANNPDDDLVERDAAGNYKIMAPSAAMKAGVAPPISAEQEEKDQEDQIIALYGKSSCHWDQAGEFALLFTCEEGQARFIQSLLCEAMAKLSLGDQEEGEQDGWGYWDADARIAMFEKTGEGIEREGICKWTLEDGQTYWVEHAETCTAVLDEIKAALKSSLERKVASLETDRWMFEGENGKGLR</sequence>
<dbReference type="Proteomes" id="UP000756921">
    <property type="component" value="Unassembled WGS sequence"/>
</dbReference>
<reference evidence="2" key="1">
    <citation type="journal article" date="2020" name="Mol. Plant Microbe Interact.">
        <title>Genome Sequence of the Biocontrol Agent Coniothyrium minitans strain Conio (IMI 134523).</title>
        <authorList>
            <person name="Patel D."/>
            <person name="Shittu T.A."/>
            <person name="Baroncelli R."/>
            <person name="Muthumeenakshi S."/>
            <person name="Osborne T.H."/>
            <person name="Janganan T.K."/>
            <person name="Sreenivasaprasad S."/>
        </authorList>
    </citation>
    <scope>NUCLEOTIDE SEQUENCE</scope>
    <source>
        <strain evidence="2">Conio</strain>
    </source>
</reference>
<comment type="caution">
    <text evidence="2">The sequence shown here is derived from an EMBL/GenBank/DDBJ whole genome shotgun (WGS) entry which is preliminary data.</text>
</comment>